<proteinExistence type="predicted"/>
<organism evidence="3 4">
    <name type="scientific">Streptomyces iconiensis</name>
    <dbReference type="NCBI Taxonomy" id="1384038"/>
    <lineage>
        <taxon>Bacteria</taxon>
        <taxon>Bacillati</taxon>
        <taxon>Actinomycetota</taxon>
        <taxon>Actinomycetes</taxon>
        <taxon>Kitasatosporales</taxon>
        <taxon>Streptomycetaceae</taxon>
        <taxon>Streptomyces</taxon>
    </lineage>
</organism>
<gene>
    <name evidence="3" type="ORF">NMN56_029080</name>
</gene>
<accession>A0ABT7A5M1</accession>
<feature type="compositionally biased region" description="Basic and acidic residues" evidence="1">
    <location>
        <begin position="113"/>
        <end position="142"/>
    </location>
</feature>
<dbReference type="RefSeq" id="WP_274040284.1">
    <property type="nucleotide sequence ID" value="NZ_JANCPR020000034.1"/>
</dbReference>
<evidence type="ECO:0008006" key="5">
    <source>
        <dbReference type="Google" id="ProtNLM"/>
    </source>
</evidence>
<evidence type="ECO:0000256" key="1">
    <source>
        <dbReference type="SAM" id="MobiDB-lite"/>
    </source>
</evidence>
<dbReference type="EMBL" id="JANCPR020000034">
    <property type="protein sequence ID" value="MDJ1135928.1"/>
    <property type="molecule type" value="Genomic_DNA"/>
</dbReference>
<evidence type="ECO:0000313" key="4">
    <source>
        <dbReference type="Proteomes" id="UP001214441"/>
    </source>
</evidence>
<feature type="transmembrane region" description="Helical" evidence="2">
    <location>
        <begin position="306"/>
        <end position="325"/>
    </location>
</feature>
<feature type="compositionally biased region" description="Gly residues" evidence="1">
    <location>
        <begin position="489"/>
        <end position="512"/>
    </location>
</feature>
<name>A0ABT7A5M1_9ACTN</name>
<keyword evidence="2" id="KW-1133">Transmembrane helix</keyword>
<feature type="region of interest" description="Disordered" evidence="1">
    <location>
        <begin position="279"/>
        <end position="301"/>
    </location>
</feature>
<feature type="transmembrane region" description="Helical" evidence="2">
    <location>
        <begin position="65"/>
        <end position="86"/>
    </location>
</feature>
<comment type="caution">
    <text evidence="3">The sequence shown here is derived from an EMBL/GenBank/DDBJ whole genome shotgun (WGS) entry which is preliminary data.</text>
</comment>
<reference evidence="3 4" key="1">
    <citation type="submission" date="2023-05" db="EMBL/GenBank/DDBJ databases">
        <title>Streptantibioticus silvisoli sp. nov., acidotolerant actinomycetes 1 from pine litter.</title>
        <authorList>
            <person name="Swiecimska M."/>
            <person name="Golinska P."/>
            <person name="Sangal V."/>
            <person name="Wachnowicz B."/>
            <person name="Goodfellow M."/>
        </authorList>
    </citation>
    <scope>NUCLEOTIDE SEQUENCE [LARGE SCALE GENOMIC DNA]</scope>
    <source>
        <strain evidence="3 4">DSM 42109</strain>
    </source>
</reference>
<feature type="transmembrane region" description="Helical" evidence="2">
    <location>
        <begin position="337"/>
        <end position="357"/>
    </location>
</feature>
<feature type="region of interest" description="Disordered" evidence="1">
    <location>
        <begin position="485"/>
        <end position="514"/>
    </location>
</feature>
<keyword evidence="4" id="KW-1185">Reference proteome</keyword>
<keyword evidence="2" id="KW-0472">Membrane</keyword>
<protein>
    <recommendedName>
        <fullName evidence="5">TPM domain-containing protein</fullName>
    </recommendedName>
</protein>
<evidence type="ECO:0000256" key="2">
    <source>
        <dbReference type="SAM" id="Phobius"/>
    </source>
</evidence>
<dbReference type="Proteomes" id="UP001214441">
    <property type="component" value="Unassembled WGS sequence"/>
</dbReference>
<sequence length="818" mass="85357">MRSQRSAPRTGPGRRPAQVFVTPRRHIRQHTRRPQAAPPAAVRAHVAGAATPRTAVERFLAARALTVRTSAVLLLTALAALASVLASAPPATAGDAGGGVRDARGSVTSAKSAEGRADGGSEGRTDGKAQGKAAGKAEDGRTDTPAAYLAERLRENPVYLSDQFPRTNPLSSAPRFAEQARRTGVPTYVLIVPREAVDVADGEELLAAVHDRLGKKGLYILLDGTGAAPFVSTFGVDVPAEDAATATQFELPYDAGTLLTLTHFVEALRSDDVAERAREALDSGIDGSEPDDLYTDPSEREDQSTATGFLLTCVPLLLLGTGLYVGRRRGGMGPGPALVGSVAAGAAVLIGVGALFVHDDTRSDGDPLPTAADMNARTERVADGLRESPLYTDPLTSGALTPRQRAALTARAERLAVPVYTAVVPLAPEDESSGHGDRLAQRLHKRLGKDGVYVVAGTRPSEGMEIVNYGGKADSSDLYRSTDKLRLGSAGGDTGGSGEGGEGEGAGEGGDSGLYERLDEVLDHVEDARASRPGEPFLPPLSVEDPVEEDALPPLYSGQMIGGAVLGAFGAAAGTGLVAAGFGIGRRTGLVGAPVSRVREVVRLAGADPLSATPDVPQRPSSSWLRRTARRELDELNEEFTHTAETVSDQVRGRAWECLDAATLLLDQEGDSRVDADADAPTLAAGLALIRAGSAALRDRTWAFPVEMRLCVLNPLHGQAVSNRKLKFPGEDGRPRARPVCAGCAAALSAPEVTRAKAQRGVIGTRLLRLRVPGGGSGAYEPYDRLPGPLAATDGTGARAGLTSDQLVRRVREQLGVH</sequence>
<evidence type="ECO:0000313" key="3">
    <source>
        <dbReference type="EMBL" id="MDJ1135928.1"/>
    </source>
</evidence>
<keyword evidence="2" id="KW-0812">Transmembrane</keyword>
<feature type="region of interest" description="Disordered" evidence="1">
    <location>
        <begin position="90"/>
        <end position="143"/>
    </location>
</feature>